<feature type="transmembrane region" description="Helical" evidence="1">
    <location>
        <begin position="311"/>
        <end position="332"/>
    </location>
</feature>
<keyword evidence="1" id="KW-0472">Membrane</keyword>
<evidence type="ECO:0000259" key="2">
    <source>
        <dbReference type="Pfam" id="PF01757"/>
    </source>
</evidence>
<comment type="caution">
    <text evidence="3">The sequence shown here is derived from an EMBL/GenBank/DDBJ whole genome shotgun (WGS) entry which is preliminary data.</text>
</comment>
<feature type="transmembrane region" description="Helical" evidence="1">
    <location>
        <begin position="167"/>
        <end position="186"/>
    </location>
</feature>
<gene>
    <name evidence="3" type="ORF">AWB78_06996</name>
</gene>
<keyword evidence="1" id="KW-1133">Transmembrane helix</keyword>
<keyword evidence="3" id="KW-0808">Transferase</keyword>
<feature type="transmembrane region" description="Helical" evidence="1">
    <location>
        <begin position="21"/>
        <end position="39"/>
    </location>
</feature>
<dbReference type="AlphaFoldDB" id="A0A158ECC4"/>
<keyword evidence="1" id="KW-0812">Transmembrane</keyword>
<evidence type="ECO:0000256" key="1">
    <source>
        <dbReference type="SAM" id="Phobius"/>
    </source>
</evidence>
<reference evidence="3" key="1">
    <citation type="submission" date="2016-01" db="EMBL/GenBank/DDBJ databases">
        <authorList>
            <person name="Peeters C."/>
        </authorList>
    </citation>
    <scope>NUCLEOTIDE SEQUENCE</scope>
    <source>
        <strain evidence="3">LMG 29321</strain>
    </source>
</reference>
<sequence length="384" mass="42618">MLRRGGTPAIARGRHLDALTSLRFFAAAMIVLGHAHGIWGSFGLAINFSLAQGVSFFFVLSGFILAYNYPQVERELARFYRARFARLWPLHIVAILLLPLIAHTWNTADLSSARAFGVFVVNLFLVQSWIPFRNVYLTFNGVAWSISTEAFFYLAFPLAVVALRRSYMLALGLAALTTLFLIWLVVRFQIPISETDTGLSSMGLLYVNPLARLFEFVLGMVACDVYKRLRESQRSVSVEGATVDELVMLAVIAVSMHVTPRLPWDQFLPSNWASALQYYSVKSGSAIVFAIAIVIFALGRGAVSRALTSPALVFLGEASFALYLTHTTVLLWFERHPAVANAPAGPYLYWTACLVLASLLFVFVETPMRRVIIGKRPSIQPVEA</sequence>
<dbReference type="GO" id="GO:0016020">
    <property type="term" value="C:membrane"/>
    <property type="evidence" value="ECO:0007669"/>
    <property type="project" value="TreeGrafter"/>
</dbReference>
<dbReference type="PANTHER" id="PTHR23028">
    <property type="entry name" value="ACETYLTRANSFERASE"/>
    <property type="match status" value="1"/>
</dbReference>
<keyword evidence="3" id="KW-0012">Acyltransferase</keyword>
<name>A0A158ECC4_9BURK</name>
<organism evidence="3 4">
    <name type="scientific">Caballeronia calidae</name>
    <dbReference type="NCBI Taxonomy" id="1777139"/>
    <lineage>
        <taxon>Bacteria</taxon>
        <taxon>Pseudomonadati</taxon>
        <taxon>Pseudomonadota</taxon>
        <taxon>Betaproteobacteria</taxon>
        <taxon>Burkholderiales</taxon>
        <taxon>Burkholderiaceae</taxon>
        <taxon>Caballeronia</taxon>
    </lineage>
</organism>
<dbReference type="InterPro" id="IPR050879">
    <property type="entry name" value="Acyltransferase_3"/>
</dbReference>
<evidence type="ECO:0000313" key="4">
    <source>
        <dbReference type="Proteomes" id="UP000071859"/>
    </source>
</evidence>
<feature type="transmembrane region" description="Helical" evidence="1">
    <location>
        <begin position="142"/>
        <end position="161"/>
    </location>
</feature>
<dbReference type="PANTHER" id="PTHR23028:SF53">
    <property type="entry name" value="ACYL_TRANSF_3 DOMAIN-CONTAINING PROTEIN"/>
    <property type="match status" value="1"/>
</dbReference>
<feature type="transmembrane region" description="Helical" evidence="1">
    <location>
        <begin position="111"/>
        <end position="130"/>
    </location>
</feature>
<evidence type="ECO:0000313" key="3">
    <source>
        <dbReference type="EMBL" id="SAL04498.1"/>
    </source>
</evidence>
<feature type="transmembrane region" description="Helical" evidence="1">
    <location>
        <begin position="347"/>
        <end position="366"/>
    </location>
</feature>
<protein>
    <submittedName>
        <fullName evidence="3">Acyltransferase</fullName>
    </submittedName>
</protein>
<dbReference type="Pfam" id="PF01757">
    <property type="entry name" value="Acyl_transf_3"/>
    <property type="match status" value="1"/>
</dbReference>
<dbReference type="InterPro" id="IPR002656">
    <property type="entry name" value="Acyl_transf_3_dom"/>
</dbReference>
<dbReference type="EMBL" id="FCOX02000064">
    <property type="protein sequence ID" value="SAL04498.1"/>
    <property type="molecule type" value="Genomic_DNA"/>
</dbReference>
<dbReference type="GO" id="GO:0009103">
    <property type="term" value="P:lipopolysaccharide biosynthetic process"/>
    <property type="evidence" value="ECO:0007669"/>
    <property type="project" value="TreeGrafter"/>
</dbReference>
<dbReference type="GO" id="GO:0016747">
    <property type="term" value="F:acyltransferase activity, transferring groups other than amino-acyl groups"/>
    <property type="evidence" value="ECO:0007669"/>
    <property type="project" value="InterPro"/>
</dbReference>
<feature type="domain" description="Acyltransferase 3" evidence="2">
    <location>
        <begin position="18"/>
        <end position="363"/>
    </location>
</feature>
<feature type="transmembrane region" description="Helical" evidence="1">
    <location>
        <begin position="45"/>
        <end position="67"/>
    </location>
</feature>
<feature type="transmembrane region" description="Helical" evidence="1">
    <location>
        <begin position="87"/>
        <end position="105"/>
    </location>
</feature>
<keyword evidence="4" id="KW-1185">Reference proteome</keyword>
<feature type="transmembrane region" description="Helical" evidence="1">
    <location>
        <begin position="236"/>
        <end position="258"/>
    </location>
</feature>
<accession>A0A158ECC4</accession>
<proteinExistence type="predicted"/>
<dbReference type="Proteomes" id="UP000071859">
    <property type="component" value="Unassembled WGS sequence"/>
</dbReference>
<dbReference type="OrthoDB" id="8772324at2"/>
<feature type="transmembrane region" description="Helical" evidence="1">
    <location>
        <begin position="278"/>
        <end position="299"/>
    </location>
</feature>
<dbReference type="RefSeq" id="WP_074173599.1">
    <property type="nucleotide sequence ID" value="NZ_FCOX02000064.1"/>
</dbReference>